<accession>A0A0G1NNE8</accession>
<keyword evidence="1" id="KW-0472">Membrane</keyword>
<reference evidence="2 3" key="1">
    <citation type="journal article" date="2015" name="Nature">
        <title>rRNA introns, odd ribosomes, and small enigmatic genomes across a large radiation of phyla.</title>
        <authorList>
            <person name="Brown C.T."/>
            <person name="Hug L.A."/>
            <person name="Thomas B.C."/>
            <person name="Sharon I."/>
            <person name="Castelle C.J."/>
            <person name="Singh A."/>
            <person name="Wilkins M.J."/>
            <person name="Williams K.H."/>
            <person name="Banfield J.F."/>
        </authorList>
    </citation>
    <scope>NUCLEOTIDE SEQUENCE [LARGE SCALE GENOMIC DNA]</scope>
</reference>
<proteinExistence type="predicted"/>
<evidence type="ECO:0000313" key="2">
    <source>
        <dbReference type="EMBL" id="KKU21872.1"/>
    </source>
</evidence>
<protein>
    <submittedName>
        <fullName evidence="2">Uncharacterized protein</fullName>
    </submittedName>
</protein>
<keyword evidence="1" id="KW-0812">Transmembrane</keyword>
<feature type="transmembrane region" description="Helical" evidence="1">
    <location>
        <begin position="51"/>
        <end position="71"/>
    </location>
</feature>
<comment type="caution">
    <text evidence="2">The sequence shown here is derived from an EMBL/GenBank/DDBJ whole genome shotgun (WGS) entry which is preliminary data.</text>
</comment>
<dbReference type="AlphaFoldDB" id="A0A0G1NNE8"/>
<dbReference type="EMBL" id="LCLS01000010">
    <property type="protein sequence ID" value="KKU21872.1"/>
    <property type="molecule type" value="Genomic_DNA"/>
</dbReference>
<gene>
    <name evidence="2" type="ORF">UX31_C0010G0003</name>
</gene>
<name>A0A0G1NNE8_9BACT</name>
<dbReference type="Proteomes" id="UP000034107">
    <property type="component" value="Unassembled WGS sequence"/>
</dbReference>
<feature type="transmembrane region" description="Helical" evidence="1">
    <location>
        <begin position="12"/>
        <end position="31"/>
    </location>
</feature>
<evidence type="ECO:0000256" key="1">
    <source>
        <dbReference type="SAM" id="Phobius"/>
    </source>
</evidence>
<organism evidence="2 3">
    <name type="scientific">Candidatus Nomurabacteria bacterium GW2011_GWA1_46_11</name>
    <dbReference type="NCBI Taxonomy" id="1618732"/>
    <lineage>
        <taxon>Bacteria</taxon>
        <taxon>Candidatus Nomuraibacteriota</taxon>
    </lineage>
</organism>
<keyword evidence="1" id="KW-1133">Transmembrane helix</keyword>
<sequence>MDVFIEFLSPGVLWIVFALLSAFVAIITVTLSYHWKEYAVDSRKSVRFFRAYMAVLVVLMGTMAISIWLYGS</sequence>
<evidence type="ECO:0000313" key="3">
    <source>
        <dbReference type="Proteomes" id="UP000034107"/>
    </source>
</evidence>